<proteinExistence type="predicted"/>
<gene>
    <name evidence="2" type="ORF">UT75_C0005G0029</name>
</gene>
<feature type="signal peptide" evidence="1">
    <location>
        <begin position="1"/>
        <end position="23"/>
    </location>
</feature>
<sequence length="351" mass="37636">MRYSLRLFIAVVCLGLPTLAVNADGLTVNAVLNVSTPPAKSLDVNAQLADLAKIDISSTFGDLHLTGFQLGTDTINGLQNFANIVVYNVTAGANTVVKEYPATGDQPDILSFSQITINYQTTKTFMIRGTPSSSATGIVRVGFKNLIFGDTESVTQVGVPIYGNAVTLPGTVVTPTPIPSATPSPSFSPTPSGNPNPVNMATPVSRGFTSLTAINLTEGDTISAINSTDPDIYIANAWGYKRLFLNPIIFNFYGHLGGFNKVKSITSTVRDTMVTSGLIRNCETDDQKVYGIETTGEDAGILHWVNTTSAQALIDDADFFKKVFCVNSMEFNWYSRGSEYTSVSQVSSYSR</sequence>
<comment type="caution">
    <text evidence="2">The sequence shown here is derived from an EMBL/GenBank/DDBJ whole genome shotgun (WGS) entry which is preliminary data.</text>
</comment>
<name>A0A0G0QTS2_9BACT</name>
<organism evidence="2 3">
    <name type="scientific">Candidatus Yanofskybacteria bacterium GW2011_GWE2_40_11</name>
    <dbReference type="NCBI Taxonomy" id="1619033"/>
    <lineage>
        <taxon>Bacteria</taxon>
        <taxon>Candidatus Yanofskyibacteriota</taxon>
    </lineage>
</organism>
<keyword evidence="2" id="KW-0378">Hydrolase</keyword>
<dbReference type="AlphaFoldDB" id="A0A0G0QTS2"/>
<dbReference type="PATRIC" id="fig|1619033.3.peg.430"/>
<dbReference type="GO" id="GO:0016787">
    <property type="term" value="F:hydrolase activity"/>
    <property type="evidence" value="ECO:0007669"/>
    <property type="project" value="UniProtKB-KW"/>
</dbReference>
<keyword evidence="1" id="KW-0732">Signal</keyword>
<protein>
    <submittedName>
        <fullName evidence="2">Glycoside hydrolase family 9</fullName>
    </submittedName>
</protein>
<evidence type="ECO:0000313" key="2">
    <source>
        <dbReference type="EMBL" id="KKR40721.1"/>
    </source>
</evidence>
<evidence type="ECO:0000313" key="3">
    <source>
        <dbReference type="Proteomes" id="UP000034072"/>
    </source>
</evidence>
<feature type="chain" id="PRO_5002534223" evidence="1">
    <location>
        <begin position="24"/>
        <end position="351"/>
    </location>
</feature>
<evidence type="ECO:0000256" key="1">
    <source>
        <dbReference type="SAM" id="SignalP"/>
    </source>
</evidence>
<accession>A0A0G0QTS2</accession>
<reference evidence="2 3" key="1">
    <citation type="journal article" date="2015" name="Nature">
        <title>rRNA introns, odd ribosomes, and small enigmatic genomes across a large radiation of phyla.</title>
        <authorList>
            <person name="Brown C.T."/>
            <person name="Hug L.A."/>
            <person name="Thomas B.C."/>
            <person name="Sharon I."/>
            <person name="Castelle C.J."/>
            <person name="Singh A."/>
            <person name="Wilkins M.J."/>
            <person name="Williams K.H."/>
            <person name="Banfield J.F."/>
        </authorList>
    </citation>
    <scope>NUCLEOTIDE SEQUENCE [LARGE SCALE GENOMIC DNA]</scope>
</reference>
<dbReference type="Proteomes" id="UP000034072">
    <property type="component" value="Unassembled WGS sequence"/>
</dbReference>
<dbReference type="EMBL" id="LBXZ01000005">
    <property type="protein sequence ID" value="KKR40721.1"/>
    <property type="molecule type" value="Genomic_DNA"/>
</dbReference>